<evidence type="ECO:0000313" key="4">
    <source>
        <dbReference type="Proteomes" id="UP000017396"/>
    </source>
</evidence>
<dbReference type="InterPro" id="IPR050695">
    <property type="entry name" value="N-acetylmuramoyl_amidase_3"/>
</dbReference>
<evidence type="ECO:0000256" key="1">
    <source>
        <dbReference type="ARBA" id="ARBA00022801"/>
    </source>
</evidence>
<dbReference type="GO" id="GO:0009253">
    <property type="term" value="P:peptidoglycan catabolic process"/>
    <property type="evidence" value="ECO:0007669"/>
    <property type="project" value="InterPro"/>
</dbReference>
<dbReference type="GO" id="GO:0030288">
    <property type="term" value="C:outer membrane-bounded periplasmic space"/>
    <property type="evidence" value="ECO:0007669"/>
    <property type="project" value="TreeGrafter"/>
</dbReference>
<dbReference type="CDD" id="cd02696">
    <property type="entry name" value="MurNAc-LAA"/>
    <property type="match status" value="1"/>
</dbReference>
<name>U5QFD2_GLOK1</name>
<keyword evidence="4" id="KW-1185">Reference proteome</keyword>
<dbReference type="SUPFAM" id="SSF53187">
    <property type="entry name" value="Zn-dependent exopeptidases"/>
    <property type="match status" value="1"/>
</dbReference>
<dbReference type="InterPro" id="IPR002508">
    <property type="entry name" value="MurNAc-LAA_cat"/>
</dbReference>
<dbReference type="KEGG" id="glj:GKIL_1405"/>
<dbReference type="InterPro" id="IPR010466">
    <property type="entry name" value="DUF1058"/>
</dbReference>
<sequence length="585" mass="63722">MTRIAALVFACFVTIVGGGAPALAAPLRIIYPPAVYRTDSASIFFIGAAPPAGDLRLDGRAVPLNRQGYFAASAPLKPGVNTFYWVYRDKKGTLQSQQQQVTRRVEPPLARDRPVLAVRSPLVDQQVPALAPVCLEAQATPGGRVLAELAGKSLMLSELPPFRPVEDSAAILSGAAGGELVSGIYRGCLAADPAWREQVPRFELRWQGQNLSAQAPAAITTLDPRQIVVVEVVPVEAIVRAGPGAGYARLAPLTQGVRSQVIAQSGDWYRLQGEGWIQKSDLRILPAGTPLPKSAVGSLRTRTSATGSELLIPLETRLPTSVRQEETRLVVSLWGAVAATDLIRFESTDPLIRSVQWEPITPQGMRFYIDLRSSRQWGYQLRYEGNVLVIALRRPPRVSRALAGLTVMLDPGHGGNDTGSTGCSGVQEKTVNLQIALRLRNQLQRAGATVLMTRTGDRTVSLARRVELMRATQPTVYLSLHNNALPDAGDPLRQHGTSVYWYQMQSRNLAEALHRQLIGDLGQPDYGLFWDSLAVIRPTEAPAVLLEFGFMTHPDEYARLLSPAFQERIARSLTRGLTSWLHAAG</sequence>
<dbReference type="Gene3D" id="3.40.630.40">
    <property type="entry name" value="Zn-dependent exopeptidases"/>
    <property type="match status" value="1"/>
</dbReference>
<dbReference type="AlphaFoldDB" id="U5QFD2"/>
<evidence type="ECO:0000313" key="3">
    <source>
        <dbReference type="EMBL" id="AGY57651.1"/>
    </source>
</evidence>
<dbReference type="EC" id="3.5.1.28" evidence="3"/>
<protein>
    <submittedName>
        <fullName evidence="3">N-acetylmuramoyl-L-alanine amidase</fullName>
        <ecNumber evidence="3">3.5.1.28</ecNumber>
    </submittedName>
</protein>
<dbReference type="Pfam" id="PF01520">
    <property type="entry name" value="Amidase_3"/>
    <property type="match status" value="1"/>
</dbReference>
<feature type="domain" description="MurNAc-LAA" evidence="2">
    <location>
        <begin position="466"/>
        <end position="578"/>
    </location>
</feature>
<reference evidence="3 4" key="1">
    <citation type="journal article" date="2013" name="PLoS ONE">
        <title>Cultivation and Complete Genome Sequencing of Gloeobacter kilaueensis sp. nov., from a Lava Cave in Kilauea Caldera, Hawai'i.</title>
        <authorList>
            <person name="Saw J.H."/>
            <person name="Schatz M."/>
            <person name="Brown M.V."/>
            <person name="Kunkel D.D."/>
            <person name="Foster J.S."/>
            <person name="Shick H."/>
            <person name="Christensen S."/>
            <person name="Hou S."/>
            <person name="Wan X."/>
            <person name="Donachie S.P."/>
        </authorList>
    </citation>
    <scope>NUCLEOTIDE SEQUENCE [LARGE SCALE GENOMIC DNA]</scope>
    <source>
        <strain evidence="4">JS</strain>
    </source>
</reference>
<dbReference type="EMBL" id="CP003587">
    <property type="protein sequence ID" value="AGY57651.1"/>
    <property type="molecule type" value="Genomic_DNA"/>
</dbReference>
<accession>U5QFD2</accession>
<dbReference type="eggNOG" id="COG0860">
    <property type="taxonomic scope" value="Bacteria"/>
</dbReference>
<evidence type="ECO:0000259" key="2">
    <source>
        <dbReference type="SMART" id="SM00646"/>
    </source>
</evidence>
<keyword evidence="1 3" id="KW-0378">Hydrolase</keyword>
<organism evidence="3 4">
    <name type="scientific">Gloeobacter kilaueensis (strain ATCC BAA-2537 / CCAP 1431/1 / ULC 316 / JS1)</name>
    <dbReference type="NCBI Taxonomy" id="1183438"/>
    <lineage>
        <taxon>Bacteria</taxon>
        <taxon>Bacillati</taxon>
        <taxon>Cyanobacteriota</taxon>
        <taxon>Cyanophyceae</taxon>
        <taxon>Gloeobacterales</taxon>
        <taxon>Gloeobacteraceae</taxon>
        <taxon>Gloeobacter</taxon>
    </lineage>
</organism>
<dbReference type="Proteomes" id="UP000017396">
    <property type="component" value="Chromosome"/>
</dbReference>
<gene>
    <name evidence="3" type="primary">amiA</name>
    <name evidence="3" type="ORF">GKIL_1405</name>
</gene>
<dbReference type="Pfam" id="PF06347">
    <property type="entry name" value="SH3_4"/>
    <property type="match status" value="1"/>
</dbReference>
<proteinExistence type="predicted"/>
<dbReference type="PANTHER" id="PTHR30404:SF0">
    <property type="entry name" value="N-ACETYLMURAMOYL-L-ALANINE AMIDASE AMIC"/>
    <property type="match status" value="1"/>
</dbReference>
<dbReference type="PANTHER" id="PTHR30404">
    <property type="entry name" value="N-ACETYLMURAMOYL-L-ALANINE AMIDASE"/>
    <property type="match status" value="1"/>
</dbReference>
<dbReference type="GO" id="GO:0008745">
    <property type="term" value="F:N-acetylmuramoyl-L-alanine amidase activity"/>
    <property type="evidence" value="ECO:0007669"/>
    <property type="project" value="UniProtKB-EC"/>
</dbReference>
<dbReference type="STRING" id="1183438.GKIL_1405"/>
<dbReference type="SMART" id="SM00646">
    <property type="entry name" value="Ami_3"/>
    <property type="match status" value="1"/>
</dbReference>
<dbReference type="HOGENOM" id="CLU_031959_0_0_3"/>